<evidence type="ECO:0000256" key="1">
    <source>
        <dbReference type="SAM" id="Phobius"/>
    </source>
</evidence>
<keyword evidence="1" id="KW-0812">Transmembrane</keyword>
<feature type="transmembrane region" description="Helical" evidence="1">
    <location>
        <begin position="486"/>
        <end position="509"/>
    </location>
</feature>
<evidence type="ECO:0008006" key="4">
    <source>
        <dbReference type="Google" id="ProtNLM"/>
    </source>
</evidence>
<protein>
    <recommendedName>
        <fullName evidence="4">FtsX-like permease family protein</fullName>
    </recommendedName>
</protein>
<feature type="transmembrane region" description="Helical" evidence="1">
    <location>
        <begin position="789"/>
        <end position="810"/>
    </location>
</feature>
<dbReference type="EMBL" id="JACMYC010000001">
    <property type="protein sequence ID" value="MBC2959163.1"/>
    <property type="molecule type" value="Genomic_DNA"/>
</dbReference>
<keyword evidence="1" id="KW-1133">Transmembrane helix</keyword>
<feature type="transmembrane region" description="Helical" evidence="1">
    <location>
        <begin position="545"/>
        <end position="562"/>
    </location>
</feature>
<evidence type="ECO:0000313" key="3">
    <source>
        <dbReference type="Proteomes" id="UP000604001"/>
    </source>
</evidence>
<sequence length="920" mass="93290">MPNLHRGRHPLWTTAPARLLHSPGWLVLVLLAASLLVASVVAPALFRTSARTAALDARIETAAAEPAPGASADLRASWVGGVLPTPGEALVLERLDALPGFGPPVLGAAGAAQERRLRAVVRVGGTSTGAALFTHDGVVEALGGDEDDRGVWLPTEIAEELGVEPGDRVRVGLESVSATSAATRYAGARLAGTYDPAPGSVLPAAVADRPGSEDWVLPLDPGRPGSASPLVVAGRATFARLARAVDEEPLYAVDLAADPALDPDLAANAVAALQELAVEAFDDSTELARATQRAVPIGTRLELASGLPDIVDEATEAASSAEQQVGPYATAGQVLAAALLLTAWVLVGRSRRREEALAAGLGVHPAATGALTLLELLPVALLAVPLGTAAALLAIDVAGPPADLGPGDLTAGDRGLALLGSALVLLLPGLVAVLAALRAEVGGRGRLGARVRAVPWGLLVLVATAVVLVGVLSTDPARRGGSPLTTVLPLLVAASSAAVVVRLAGLVRVPGARPGRPRWLAGRRSAGAGAGGANAGGAADRGQQALTAVLAVTLGLFAYALTVHRGLVEGADDKVAALVGAPTVTSFEDDLRGTGRRAVLPPVEGSTLVWRQRATLPPVFGAQQLLTIDPLTFGDVADWGSTGTLAPGRDLLDRLEDPAADGVPVLLAGDTERDVGDRGTLEVNEEISLPYIVVGVLPAFPGSEAGTGDAAVVPSSRAVFPRLPGYLDPRDPLSVDGTGPFTAEVWSQAGSEELRDRLRAIGLVPDDVVTTAGAAVGEGLLSASWAAQYVVVLGLVVLLLALASALALGLRLADRDAVSDVLLARMGWRPRQLAAARTWEVVRAVLTAAVATLVTTGAMVLGPSLVDQVASVLPVSRPRVGVAEVLAVVALGVAMVLASAGVGLVRARGRSSAEVLRGNG</sequence>
<name>A0ABR6U4R0_9ACTN</name>
<dbReference type="RefSeq" id="WP_186344408.1">
    <property type="nucleotide sequence ID" value="NZ_BMMR01000001.1"/>
</dbReference>
<keyword evidence="1" id="KW-0472">Membrane</keyword>
<accession>A0ABR6U4R0</accession>
<feature type="transmembrane region" description="Helical" evidence="1">
    <location>
        <begin position="453"/>
        <end position="474"/>
    </location>
</feature>
<reference evidence="2 3" key="1">
    <citation type="submission" date="2020-08" db="EMBL/GenBank/DDBJ databases">
        <title>novel species in genus Nocardioides.</title>
        <authorList>
            <person name="Zhang G."/>
        </authorList>
    </citation>
    <scope>NUCLEOTIDE SEQUENCE [LARGE SCALE GENOMIC DNA]</scope>
    <source>
        <strain evidence="2 3">SC8A-24</strain>
    </source>
</reference>
<dbReference type="Proteomes" id="UP000604001">
    <property type="component" value="Unassembled WGS sequence"/>
</dbReference>
<feature type="transmembrane region" description="Helical" evidence="1">
    <location>
        <begin position="25"/>
        <end position="46"/>
    </location>
</feature>
<comment type="caution">
    <text evidence="2">The sequence shown here is derived from an EMBL/GenBank/DDBJ whole genome shotgun (WGS) entry which is preliminary data.</text>
</comment>
<keyword evidence="3" id="KW-1185">Reference proteome</keyword>
<feature type="transmembrane region" description="Helical" evidence="1">
    <location>
        <begin position="368"/>
        <end position="395"/>
    </location>
</feature>
<feature type="transmembrane region" description="Helical" evidence="1">
    <location>
        <begin position="328"/>
        <end position="347"/>
    </location>
</feature>
<evidence type="ECO:0000313" key="2">
    <source>
        <dbReference type="EMBL" id="MBC2959163.1"/>
    </source>
</evidence>
<proteinExistence type="predicted"/>
<feature type="transmembrane region" description="Helical" evidence="1">
    <location>
        <begin position="415"/>
        <end position="441"/>
    </location>
</feature>
<feature type="transmembrane region" description="Helical" evidence="1">
    <location>
        <begin position="885"/>
        <end position="907"/>
    </location>
</feature>
<gene>
    <name evidence="2" type="ORF">H7344_02485</name>
</gene>
<organism evidence="2 3">
    <name type="scientific">Nocardioides deserti</name>
    <dbReference type="NCBI Taxonomy" id="1588644"/>
    <lineage>
        <taxon>Bacteria</taxon>
        <taxon>Bacillati</taxon>
        <taxon>Actinomycetota</taxon>
        <taxon>Actinomycetes</taxon>
        <taxon>Propionibacteriales</taxon>
        <taxon>Nocardioidaceae</taxon>
        <taxon>Nocardioides</taxon>
    </lineage>
</organism>
<feature type="transmembrane region" description="Helical" evidence="1">
    <location>
        <begin position="841"/>
        <end position="865"/>
    </location>
</feature>